<evidence type="ECO:0000313" key="1">
    <source>
        <dbReference type="EMBL" id="PKX95434.1"/>
    </source>
</evidence>
<dbReference type="GeneID" id="36532106"/>
<dbReference type="STRING" id="1392255.A0A2I1CCU1"/>
<dbReference type="EMBL" id="MSZS01000003">
    <property type="protein sequence ID" value="PKX95434.1"/>
    <property type="molecule type" value="Genomic_DNA"/>
</dbReference>
<dbReference type="OrthoDB" id="5979581at2759"/>
<evidence type="ECO:0000313" key="2">
    <source>
        <dbReference type="Proteomes" id="UP000234474"/>
    </source>
</evidence>
<keyword evidence="2" id="KW-1185">Reference proteome</keyword>
<dbReference type="AlphaFoldDB" id="A0A2I1CCU1"/>
<gene>
    <name evidence="1" type="ORF">P174DRAFT_419371</name>
</gene>
<protein>
    <recommendedName>
        <fullName evidence="3">Protein kinase domain-containing protein</fullName>
    </recommendedName>
</protein>
<dbReference type="Gene3D" id="1.10.510.10">
    <property type="entry name" value="Transferase(Phosphotransferase) domain 1"/>
    <property type="match status" value="1"/>
</dbReference>
<name>A0A2I1CCU1_ASPN1</name>
<accession>A0A2I1CCU1</accession>
<dbReference type="Proteomes" id="UP000234474">
    <property type="component" value="Unassembled WGS sequence"/>
</dbReference>
<reference evidence="2" key="1">
    <citation type="journal article" date="2018" name="Proc. Natl. Acad. Sci. U.S.A.">
        <title>Linking secondary metabolites to gene clusters through genome sequencing of six diverse Aspergillus species.</title>
        <authorList>
            <person name="Kaerboelling I."/>
            <person name="Vesth T.C."/>
            <person name="Frisvad J.C."/>
            <person name="Nybo J.L."/>
            <person name="Theobald S."/>
            <person name="Kuo A."/>
            <person name="Bowyer P."/>
            <person name="Matsuda Y."/>
            <person name="Mondo S."/>
            <person name="Lyhne E.K."/>
            <person name="Kogle M.E."/>
            <person name="Clum A."/>
            <person name="Lipzen A."/>
            <person name="Salamov A."/>
            <person name="Ngan C.Y."/>
            <person name="Daum C."/>
            <person name="Chiniquy J."/>
            <person name="Barry K."/>
            <person name="LaButti K."/>
            <person name="Haridas S."/>
            <person name="Simmons B.A."/>
            <person name="Magnuson J.K."/>
            <person name="Mortensen U.H."/>
            <person name="Larsen T.O."/>
            <person name="Grigoriev I.V."/>
            <person name="Baker S.E."/>
            <person name="Andersen M.R."/>
        </authorList>
    </citation>
    <scope>NUCLEOTIDE SEQUENCE [LARGE SCALE GENOMIC DNA]</scope>
    <source>
        <strain evidence="2">IBT 16806</strain>
    </source>
</reference>
<proteinExistence type="predicted"/>
<dbReference type="VEuPathDB" id="FungiDB:P174DRAFT_419371"/>
<comment type="caution">
    <text evidence="1">The sequence shown here is derived from an EMBL/GenBank/DDBJ whole genome shotgun (WGS) entry which is preliminary data.</text>
</comment>
<dbReference type="InterPro" id="IPR011009">
    <property type="entry name" value="Kinase-like_dom_sf"/>
</dbReference>
<dbReference type="RefSeq" id="XP_024684029.1">
    <property type="nucleotide sequence ID" value="XM_024824781.1"/>
</dbReference>
<evidence type="ECO:0008006" key="3">
    <source>
        <dbReference type="Google" id="ProtNLM"/>
    </source>
</evidence>
<dbReference type="SUPFAM" id="SSF56112">
    <property type="entry name" value="Protein kinase-like (PK-like)"/>
    <property type="match status" value="1"/>
</dbReference>
<sequence length="332" mass="38555">MPKAPSTEDVEILRTRCFPYDRIPMLFGLQFCTSAEEDKIWRFDVMETPDFLRNVIDALVCLRWRNTPLTMAYPWAVEGPLADAKIKVLLTSVIALEAGMTVVPRKEFYKKEPPIVLRPKVGIAADVQYHGRPRRLKVRTPWTIWHCDEDDAVVSIVIFQLSWAITQRNYPAVLHISEQYTEPERPSTKMHASRELLQMPNNIPLGIKDGSILAKFDTAEFEAPVPRETLEDCTIYLSRPLPISYGTPALCDLGEARLRIDRQQGDIMPDVYRAPEVILDMSWDYKVDIWNVEMVIWDLFEHRRLFRARNPEERATAKEPLFDPWLMHGLFE</sequence>
<organism evidence="1 2">
    <name type="scientific">Aspergillus novofumigatus (strain IBT 16806)</name>
    <dbReference type="NCBI Taxonomy" id="1392255"/>
    <lineage>
        <taxon>Eukaryota</taxon>
        <taxon>Fungi</taxon>
        <taxon>Dikarya</taxon>
        <taxon>Ascomycota</taxon>
        <taxon>Pezizomycotina</taxon>
        <taxon>Eurotiomycetes</taxon>
        <taxon>Eurotiomycetidae</taxon>
        <taxon>Eurotiales</taxon>
        <taxon>Aspergillaceae</taxon>
        <taxon>Aspergillus</taxon>
        <taxon>Aspergillus subgen. Fumigati</taxon>
    </lineage>
</organism>